<dbReference type="SUPFAM" id="SSF53474">
    <property type="entry name" value="alpha/beta-Hydrolases"/>
    <property type="match status" value="1"/>
</dbReference>
<dbReference type="PANTHER" id="PTHR43798:SF33">
    <property type="entry name" value="HYDROLASE, PUTATIVE (AFU_ORTHOLOGUE AFUA_2G14860)-RELATED"/>
    <property type="match status" value="1"/>
</dbReference>
<accession>A0ABS4F361</accession>
<comment type="caution">
    <text evidence="3">The sequence shown here is derived from an EMBL/GenBank/DDBJ whole genome shotgun (WGS) entry which is preliminary data.</text>
</comment>
<evidence type="ECO:0000313" key="3">
    <source>
        <dbReference type="EMBL" id="MBP1890671.1"/>
    </source>
</evidence>
<feature type="transmembrane region" description="Helical" evidence="1">
    <location>
        <begin position="28"/>
        <end position="49"/>
    </location>
</feature>
<sequence>MRLLPNSNSLHKVNMKEKVPKSVLFKRIVITILIVVLAGMIIQWGYGFYVSEKVDSRMKYTRVNEKKMEYNTSGTGDLTIIFDGDMAANSYEWKNVASDIQNSEGVKTFVYNRRGYGFNDGGDRLTPKEQAEDLKILLRKSAVSAPYILVGEGYGSLVMTNFANMYPDTVKGVVLINPYDENKLNNTKNTIGDTLDLLRKKLEYLGSKCSLTLLLDKLGLASNNKEFENNLQSIAKEEYNLKKDQSNYREAVYNERKNIYDKVSNSQRAGMFNNIPYYIISNEADNTLKNLGSKDLTFQYKSSYNGNMYSMMDSQNVENAIKKVVETARRIEKSNKKNNN</sequence>
<evidence type="ECO:0000259" key="2">
    <source>
        <dbReference type="Pfam" id="PF00561"/>
    </source>
</evidence>
<dbReference type="Proteomes" id="UP000783390">
    <property type="component" value="Unassembled WGS sequence"/>
</dbReference>
<dbReference type="PANTHER" id="PTHR43798">
    <property type="entry name" value="MONOACYLGLYCEROL LIPASE"/>
    <property type="match status" value="1"/>
</dbReference>
<keyword evidence="1" id="KW-0812">Transmembrane</keyword>
<dbReference type="EMBL" id="JAGGJZ010000009">
    <property type="protein sequence ID" value="MBP1890671.1"/>
    <property type="molecule type" value="Genomic_DNA"/>
</dbReference>
<evidence type="ECO:0000256" key="1">
    <source>
        <dbReference type="SAM" id="Phobius"/>
    </source>
</evidence>
<dbReference type="InterPro" id="IPR029058">
    <property type="entry name" value="AB_hydrolase_fold"/>
</dbReference>
<gene>
    <name evidence="3" type="ORF">J2Z53_002280</name>
</gene>
<keyword evidence="4" id="KW-1185">Reference proteome</keyword>
<proteinExistence type="predicted"/>
<dbReference type="Pfam" id="PF00561">
    <property type="entry name" value="Abhydrolase_1"/>
    <property type="match status" value="1"/>
</dbReference>
<dbReference type="InterPro" id="IPR050266">
    <property type="entry name" value="AB_hydrolase_sf"/>
</dbReference>
<protein>
    <submittedName>
        <fullName evidence="3">Pimeloyl-ACP methyl ester carboxylesterase</fullName>
    </submittedName>
</protein>
<feature type="domain" description="AB hydrolase-1" evidence="2">
    <location>
        <begin position="87"/>
        <end position="295"/>
    </location>
</feature>
<keyword evidence="1" id="KW-1133">Transmembrane helix</keyword>
<dbReference type="RefSeq" id="WP_209797591.1">
    <property type="nucleotide sequence ID" value="NZ_JAGGJZ010000009.1"/>
</dbReference>
<dbReference type="Gene3D" id="3.40.50.1820">
    <property type="entry name" value="alpha/beta hydrolase"/>
    <property type="match status" value="1"/>
</dbReference>
<reference evidence="3 4" key="1">
    <citation type="submission" date="2021-03" db="EMBL/GenBank/DDBJ databases">
        <title>Genomic Encyclopedia of Type Strains, Phase IV (KMG-IV): sequencing the most valuable type-strain genomes for metagenomic binning, comparative biology and taxonomic classification.</title>
        <authorList>
            <person name="Goeker M."/>
        </authorList>
    </citation>
    <scope>NUCLEOTIDE SEQUENCE [LARGE SCALE GENOMIC DNA]</scope>
    <source>
        <strain evidence="3 4">DSM 3984</strain>
    </source>
</reference>
<organism evidence="3 4">
    <name type="scientific">Clostridium moniliforme</name>
    <dbReference type="NCBI Taxonomy" id="39489"/>
    <lineage>
        <taxon>Bacteria</taxon>
        <taxon>Bacillati</taxon>
        <taxon>Bacillota</taxon>
        <taxon>Clostridia</taxon>
        <taxon>Eubacteriales</taxon>
        <taxon>Clostridiaceae</taxon>
        <taxon>Clostridium</taxon>
    </lineage>
</organism>
<evidence type="ECO:0000313" key="4">
    <source>
        <dbReference type="Proteomes" id="UP000783390"/>
    </source>
</evidence>
<keyword evidence="1" id="KW-0472">Membrane</keyword>
<dbReference type="InterPro" id="IPR000073">
    <property type="entry name" value="AB_hydrolase_1"/>
</dbReference>
<name>A0ABS4F361_9CLOT</name>